<keyword evidence="1" id="KW-0808">Transferase</keyword>
<keyword evidence="2" id="KW-1185">Reference proteome</keyword>
<proteinExistence type="predicted"/>
<gene>
    <name evidence="1" type="ORF">HPTL_0878</name>
</gene>
<dbReference type="KEGG" id="htl:HPTL_0878"/>
<protein>
    <submittedName>
        <fullName evidence="1">Phosphoribosyltransferase</fullName>
    </submittedName>
</protein>
<keyword evidence="1" id="KW-0328">Glycosyltransferase</keyword>
<sequence length="224" mass="24661">MKRHRHLAVGIKIERGLWLDAELAYHDECHGLALLFDPTVVPRLIDLPLTPLVEPLKAQGWATLTVALIPTIEAEHSEERSFQIAELTERCHKTLEWLDHQPFLAPIADLLVAVGWGTAAAAAMRLIDHAPARFRALSAPFGRLDLAGASVLRQWDLPIQLVTAANSNLNLPNQSAWALIPAQQKVWTEIETDTDPEMVSPAVADRVVTVVSEWLGGIIPAHDS</sequence>
<dbReference type="InterPro" id="IPR029058">
    <property type="entry name" value="AB_hydrolase_fold"/>
</dbReference>
<dbReference type="RefSeq" id="WP_119334911.1">
    <property type="nucleotide sequence ID" value="NZ_AP018558.1"/>
</dbReference>
<evidence type="ECO:0000313" key="2">
    <source>
        <dbReference type="Proteomes" id="UP000262004"/>
    </source>
</evidence>
<dbReference type="Gene3D" id="3.40.50.1820">
    <property type="entry name" value="alpha/beta hydrolase"/>
    <property type="match status" value="1"/>
</dbReference>
<dbReference type="EMBL" id="AP018558">
    <property type="protein sequence ID" value="BBD77146.1"/>
    <property type="molecule type" value="Genomic_DNA"/>
</dbReference>
<dbReference type="GO" id="GO:0016757">
    <property type="term" value="F:glycosyltransferase activity"/>
    <property type="evidence" value="ECO:0007669"/>
    <property type="project" value="UniProtKB-KW"/>
</dbReference>
<name>A0A2Z6DXD7_HYDTE</name>
<dbReference type="OrthoDB" id="5298314at2"/>
<dbReference type="AlphaFoldDB" id="A0A2Z6DXD7"/>
<dbReference type="SUPFAM" id="SSF53474">
    <property type="entry name" value="alpha/beta-Hydrolases"/>
    <property type="match status" value="1"/>
</dbReference>
<organism evidence="1 2">
    <name type="scientific">Hydrogenophilus thermoluteolus</name>
    <name type="common">Pseudomonas hydrogenothermophila</name>
    <dbReference type="NCBI Taxonomy" id="297"/>
    <lineage>
        <taxon>Bacteria</taxon>
        <taxon>Pseudomonadati</taxon>
        <taxon>Pseudomonadota</taxon>
        <taxon>Hydrogenophilia</taxon>
        <taxon>Hydrogenophilales</taxon>
        <taxon>Hydrogenophilaceae</taxon>
        <taxon>Hydrogenophilus</taxon>
    </lineage>
</organism>
<accession>A0A2Z6DXD7</accession>
<reference evidence="1 2" key="1">
    <citation type="submission" date="2018-04" db="EMBL/GenBank/DDBJ databases">
        <title>Complete genome sequence of Hydrogenophilus thermoluteolus TH-1.</title>
        <authorList>
            <person name="Arai H."/>
        </authorList>
    </citation>
    <scope>NUCLEOTIDE SEQUENCE [LARGE SCALE GENOMIC DNA]</scope>
    <source>
        <strain evidence="1 2">TH-1</strain>
    </source>
</reference>
<evidence type="ECO:0000313" key="1">
    <source>
        <dbReference type="EMBL" id="BBD77146.1"/>
    </source>
</evidence>
<dbReference type="Proteomes" id="UP000262004">
    <property type="component" value="Chromosome"/>
</dbReference>